<dbReference type="CDD" id="cd16830">
    <property type="entry name" value="HemS-like_N"/>
    <property type="match status" value="1"/>
</dbReference>
<protein>
    <submittedName>
        <fullName evidence="2">Putative EhuS protein</fullName>
    </submittedName>
</protein>
<dbReference type="InterPro" id="IPR053733">
    <property type="entry name" value="Heme_Transport_Util_sf"/>
</dbReference>
<organism evidence="2">
    <name type="scientific">Enterobacter cloacae</name>
    <dbReference type="NCBI Taxonomy" id="550"/>
    <lineage>
        <taxon>Bacteria</taxon>
        <taxon>Pseudomonadati</taxon>
        <taxon>Pseudomonadota</taxon>
        <taxon>Gammaproteobacteria</taxon>
        <taxon>Enterobacterales</taxon>
        <taxon>Enterobacteriaceae</taxon>
        <taxon>Enterobacter</taxon>
        <taxon>Enterobacter cloacae complex</taxon>
    </lineage>
</organism>
<evidence type="ECO:0000313" key="2">
    <source>
        <dbReference type="EMBL" id="CAD61863.1"/>
    </source>
</evidence>
<reference evidence="2" key="1">
    <citation type="journal article" date="2004" name="Infect. Immun.">
        <title>Growth control of small-colony variants by genetic regulation of the hemin uptake system.</title>
        <authorList>
            <person name="Roggenkamp A."/>
            <person name="Hoffmann H."/>
            <person name="Hornef M.W."/>
        </authorList>
    </citation>
    <scope>NUCLEOTIDE SEQUENCE</scope>
    <source>
        <strain evidence="2">Z-2376</strain>
    </source>
</reference>
<dbReference type="InterPro" id="IPR007845">
    <property type="entry name" value="HemS/ChuX_dom"/>
</dbReference>
<dbReference type="GO" id="GO:0006826">
    <property type="term" value="P:iron ion transport"/>
    <property type="evidence" value="ECO:0007669"/>
    <property type="project" value="InterPro"/>
</dbReference>
<proteinExistence type="predicted"/>
<dbReference type="AlphaFoldDB" id="Q84EZ1"/>
<dbReference type="Gene3D" id="3.40.1570.10">
    <property type="entry name" value="HemS/ChuS/ChuX like domains"/>
    <property type="match status" value="2"/>
</dbReference>
<dbReference type="Pfam" id="PF05171">
    <property type="entry name" value="HemS"/>
    <property type="match status" value="2"/>
</dbReference>
<dbReference type="SUPFAM" id="SSF144064">
    <property type="entry name" value="Heme iron utilization protein-like"/>
    <property type="match status" value="1"/>
</dbReference>
<feature type="domain" description="Haemin-degrading HemS/ChuX" evidence="1">
    <location>
        <begin position="217"/>
        <end position="349"/>
    </location>
</feature>
<dbReference type="EMBL" id="AJ538328">
    <property type="protein sequence ID" value="CAD61863.1"/>
    <property type="molecule type" value="Genomic_DNA"/>
</dbReference>
<dbReference type="CDD" id="cd16831">
    <property type="entry name" value="HemS-like_C"/>
    <property type="match status" value="1"/>
</dbReference>
<feature type="domain" description="Haemin-degrading HemS/ChuX" evidence="1">
    <location>
        <begin position="42"/>
        <end position="168"/>
    </location>
</feature>
<accession>Q84EZ1</accession>
<sequence length="356" mass="39794">MVIPFGATIQKDKIMGHYTRWLELKEEHPGKYARDIAGLMHISEAELAFARVGHDAWRLRGEIREILAALESVGETKCICRNEYAVHEQVGAFTNQHLGGHAGLVLNPRALDLRLFLNQWASAFHISETTSRGERQSIQFFDHQGDALLKVYTTDHTDVAAWGDVLTRFIIADNPTLALKAVDAPAHSDGADAGSVEKEWRAMTDVHQFFSLLKRHNLSRQQAFRLVSDDLACKVDNSALAQLLETARQDGNEIMIFVGNRGCVQIFTGVVEKLTPMKGWLNIFNPTFTLHLLEETIAETWVTRKPTADGHVTSLELFAADGTQIAQLYGQRTEGEPEQSQWRRQIDALTPEGLAA</sequence>
<name>Q84EZ1_ENTCL</name>
<evidence type="ECO:0000259" key="1">
    <source>
        <dbReference type="Pfam" id="PF05171"/>
    </source>
</evidence>
<gene>
    <name evidence="2" type="primary">ehuS</name>
</gene>